<dbReference type="InterPro" id="IPR058323">
    <property type="entry name" value="DUF8010"/>
</dbReference>
<protein>
    <submittedName>
        <fullName evidence="3">Uncharacterized protein</fullName>
    </submittedName>
</protein>
<evidence type="ECO:0000313" key="4">
    <source>
        <dbReference type="Proteomes" id="UP000242637"/>
    </source>
</evidence>
<dbReference type="Pfam" id="PF26035">
    <property type="entry name" value="DUF8010"/>
    <property type="match status" value="1"/>
</dbReference>
<evidence type="ECO:0000259" key="2">
    <source>
        <dbReference type="Pfam" id="PF26572"/>
    </source>
</evidence>
<name>A0A239VIK6_9MICO</name>
<feature type="domain" description="DUF8185" evidence="2">
    <location>
        <begin position="113"/>
        <end position="211"/>
    </location>
</feature>
<evidence type="ECO:0000313" key="3">
    <source>
        <dbReference type="EMBL" id="SNV21942.1"/>
    </source>
</evidence>
<organism evidence="3 4">
    <name type="scientific">Dermatophilus congolensis</name>
    <dbReference type="NCBI Taxonomy" id="1863"/>
    <lineage>
        <taxon>Bacteria</taxon>
        <taxon>Bacillati</taxon>
        <taxon>Actinomycetota</taxon>
        <taxon>Actinomycetes</taxon>
        <taxon>Micrococcales</taxon>
        <taxon>Dermatophilaceae</taxon>
        <taxon>Dermatophilus</taxon>
    </lineage>
</organism>
<keyword evidence="4" id="KW-1185">Reference proteome</keyword>
<dbReference type="KEGG" id="dco:SAMEA4475696_1395"/>
<reference evidence="3 4" key="1">
    <citation type="submission" date="2017-06" db="EMBL/GenBank/DDBJ databases">
        <authorList>
            <consortium name="Pathogen Informatics"/>
        </authorList>
    </citation>
    <scope>NUCLEOTIDE SEQUENCE [LARGE SCALE GENOMIC DNA]</scope>
    <source>
        <strain evidence="3 4">NCTC13039</strain>
    </source>
</reference>
<dbReference type="GeneID" id="63460592"/>
<sequence>MSFVTLADEDALSDVATFVSRARVLVPDGYVRLQTAGSVLMSSVLVRSGSGLLGSGTVVGMRGTALGQAVGALDVTVDLSAVADRLARMRGAGWLRLDVPPVLRQAPWAAVSPPREGWSVIGEFAGEDVAFVAESGLARVQRERDGGADAAALTALDKQVWDESVGEGMGQFRAALALGVHALGFGGQGPVRLLRHGSWTRLSTAAGDVIGR</sequence>
<dbReference type="OrthoDB" id="4801220at2"/>
<evidence type="ECO:0000259" key="1">
    <source>
        <dbReference type="Pfam" id="PF26035"/>
    </source>
</evidence>
<accession>A0A239VIK6</accession>
<dbReference type="EMBL" id="LT906453">
    <property type="protein sequence ID" value="SNV21942.1"/>
    <property type="molecule type" value="Genomic_DNA"/>
</dbReference>
<gene>
    <name evidence="3" type="ORF">SAMEA4475696_01395</name>
</gene>
<proteinExistence type="predicted"/>
<dbReference type="InterPro" id="IPR058498">
    <property type="entry name" value="DUF8185"/>
</dbReference>
<dbReference type="Proteomes" id="UP000242637">
    <property type="component" value="Chromosome 1"/>
</dbReference>
<dbReference type="STRING" id="1121387.GCA_000429885_01914"/>
<dbReference type="RefSeq" id="WP_034401622.1">
    <property type="nucleotide sequence ID" value="NZ_LT906453.1"/>
</dbReference>
<dbReference type="Pfam" id="PF26572">
    <property type="entry name" value="DUF8185"/>
    <property type="match status" value="1"/>
</dbReference>
<dbReference type="AlphaFoldDB" id="A0A239VIK6"/>
<feature type="domain" description="DUF8010" evidence="1">
    <location>
        <begin position="4"/>
        <end position="92"/>
    </location>
</feature>